<gene>
    <name evidence="5" type="ORF">J5Y03_01935</name>
</gene>
<evidence type="ECO:0000256" key="1">
    <source>
        <dbReference type="ARBA" id="ARBA00023125"/>
    </source>
</evidence>
<organism evidence="5 6">
    <name type="scientific">Gottfriedia endophytica</name>
    <dbReference type="NCBI Taxonomy" id="2820819"/>
    <lineage>
        <taxon>Bacteria</taxon>
        <taxon>Bacillati</taxon>
        <taxon>Bacillota</taxon>
        <taxon>Bacilli</taxon>
        <taxon>Bacillales</taxon>
        <taxon>Bacillaceae</taxon>
        <taxon>Gottfriedia</taxon>
    </lineage>
</organism>
<feature type="coiled-coil region" evidence="3">
    <location>
        <begin position="387"/>
        <end position="454"/>
    </location>
</feature>
<dbReference type="PROSITE" id="PS51736">
    <property type="entry name" value="RECOMBINASES_3"/>
    <property type="match status" value="1"/>
</dbReference>
<dbReference type="Proteomes" id="UP000682134">
    <property type="component" value="Unassembled WGS sequence"/>
</dbReference>
<accession>A0A940NGR4</accession>
<evidence type="ECO:0000313" key="6">
    <source>
        <dbReference type="Proteomes" id="UP000682134"/>
    </source>
</evidence>
<comment type="caution">
    <text evidence="5">The sequence shown here is derived from an EMBL/GenBank/DDBJ whole genome shotgun (WGS) entry which is preliminary data.</text>
</comment>
<feature type="domain" description="Resolvase/invertase-type recombinase catalytic" evidence="4">
    <location>
        <begin position="3"/>
        <end position="154"/>
    </location>
</feature>
<evidence type="ECO:0000256" key="2">
    <source>
        <dbReference type="ARBA" id="ARBA00023172"/>
    </source>
</evidence>
<evidence type="ECO:0000313" key="5">
    <source>
        <dbReference type="EMBL" id="MBP0723940.1"/>
    </source>
</evidence>
<evidence type="ECO:0000256" key="3">
    <source>
        <dbReference type="SAM" id="Coils"/>
    </source>
</evidence>
<dbReference type="SMART" id="SM00857">
    <property type="entry name" value="Resolvase"/>
    <property type="match status" value="1"/>
</dbReference>
<reference evidence="5" key="1">
    <citation type="submission" date="2021-04" db="EMBL/GenBank/DDBJ databases">
        <title>Genome seq and assembly of Bacillus sp.</title>
        <authorList>
            <person name="Chhetri G."/>
        </authorList>
    </citation>
    <scope>NUCLEOTIDE SEQUENCE</scope>
    <source>
        <strain evidence="5">RG28</strain>
    </source>
</reference>
<dbReference type="GO" id="GO:0000150">
    <property type="term" value="F:DNA strand exchange activity"/>
    <property type="evidence" value="ECO:0007669"/>
    <property type="project" value="InterPro"/>
</dbReference>
<dbReference type="InterPro" id="IPR050639">
    <property type="entry name" value="SSR_resolvase"/>
</dbReference>
<dbReference type="RefSeq" id="WP_209401875.1">
    <property type="nucleotide sequence ID" value="NZ_JAGIYQ010000001.1"/>
</dbReference>
<dbReference type="SUPFAM" id="SSF53041">
    <property type="entry name" value="Resolvase-like"/>
    <property type="match status" value="1"/>
</dbReference>
<evidence type="ECO:0000259" key="4">
    <source>
        <dbReference type="PROSITE" id="PS51736"/>
    </source>
</evidence>
<dbReference type="Pfam" id="PF00239">
    <property type="entry name" value="Resolvase"/>
    <property type="match status" value="1"/>
</dbReference>
<dbReference type="InterPro" id="IPR006119">
    <property type="entry name" value="Resolv_N"/>
</dbReference>
<dbReference type="GO" id="GO:0003677">
    <property type="term" value="F:DNA binding"/>
    <property type="evidence" value="ECO:0007669"/>
    <property type="project" value="UniProtKB-KW"/>
</dbReference>
<keyword evidence="3" id="KW-0175">Coiled coil</keyword>
<dbReference type="PANTHER" id="PTHR30461:SF2">
    <property type="entry name" value="SERINE RECOMBINASE PINE-RELATED"/>
    <property type="match status" value="1"/>
</dbReference>
<sequence length="500" mass="58664">MKKTVIYVRRSLNEDKQKTSIDYQVTACTKYARNQGWFVHQIFNENTKSARNTEIEERSKLYQLMTEIKSGLIERIIVFKRDRISRRSEQYIEFVEVLRKHDVKMFFAGDNEPQMFEGVIGDFIELLLGAISEHEGNNIIKRLIDSRIAKIRAGEWGGGKPPKPYYMQKVAERKSSASNSGSEDLMIDETRLIEEDTKEQKEIMISKINKEKIELIYQEFVKKKFDKIVDADKHFKKKYPGLIGSDISEFISRELHKGIVTGIFDGKIIRAEKVNKRLVAVEEDLWESANEKLTILKGHDLKKVTEIIHPMLTDILICAKCKKKLIVKDSIYLCKTKGDFVKFQINKTDQLILENLTKWFYDHVSKNKKKIIEYAVGMLLKPSIIIIEKLEKDIKDIKEKIQCNTVEFIQESTITKVERTSEIESYVAEYKKMYKELKKEKEKYVQNLDKIMISLVNNLPIPKIKSLNHIQQKRLIHFFIAKIEVNEDRKATIFYKQDMK</sequence>
<protein>
    <submittedName>
        <fullName evidence="5">Recombinase family protein</fullName>
    </submittedName>
</protein>
<keyword evidence="1" id="KW-0238">DNA-binding</keyword>
<dbReference type="EMBL" id="JAGIYQ010000001">
    <property type="protein sequence ID" value="MBP0723940.1"/>
    <property type="molecule type" value="Genomic_DNA"/>
</dbReference>
<dbReference type="CDD" id="cd00338">
    <property type="entry name" value="Ser_Recombinase"/>
    <property type="match status" value="1"/>
</dbReference>
<keyword evidence="6" id="KW-1185">Reference proteome</keyword>
<name>A0A940NGR4_9BACI</name>
<dbReference type="Gene3D" id="3.40.50.1390">
    <property type="entry name" value="Resolvase, N-terminal catalytic domain"/>
    <property type="match status" value="1"/>
</dbReference>
<proteinExistence type="predicted"/>
<keyword evidence="2" id="KW-0233">DNA recombination</keyword>
<dbReference type="InterPro" id="IPR036162">
    <property type="entry name" value="Resolvase-like_N_sf"/>
</dbReference>
<dbReference type="PANTHER" id="PTHR30461">
    <property type="entry name" value="DNA-INVERTASE FROM LAMBDOID PROPHAGE"/>
    <property type="match status" value="1"/>
</dbReference>
<dbReference type="AlphaFoldDB" id="A0A940NGR4"/>